<sequence>MQEPLKKELVQGINDFKIEISEFDKNFSAKGPMIEGISAKEASERNCSVRFTWMPSHIGSRGSEAVDALARVYTCSDSADHHRVIFSDLVELFRRECRASSTSKWARSALASIVSRDVSLIGRVNMAAARAIYATMASARVPARRGTRTLIPAMFSVFCRGRSALMLFALSVWAELRVALPSPFTCNLMEKQDAS</sequence>
<gene>
    <name evidence="1" type="ORF">TBRA_LOCUS4409</name>
</gene>
<dbReference type="Proteomes" id="UP000479190">
    <property type="component" value="Unassembled WGS sequence"/>
</dbReference>
<organism evidence="1 2">
    <name type="scientific">Trichogramma brassicae</name>
    <dbReference type="NCBI Taxonomy" id="86971"/>
    <lineage>
        <taxon>Eukaryota</taxon>
        <taxon>Metazoa</taxon>
        <taxon>Ecdysozoa</taxon>
        <taxon>Arthropoda</taxon>
        <taxon>Hexapoda</taxon>
        <taxon>Insecta</taxon>
        <taxon>Pterygota</taxon>
        <taxon>Neoptera</taxon>
        <taxon>Endopterygota</taxon>
        <taxon>Hymenoptera</taxon>
        <taxon>Apocrita</taxon>
        <taxon>Proctotrupomorpha</taxon>
        <taxon>Chalcidoidea</taxon>
        <taxon>Trichogrammatidae</taxon>
        <taxon>Trichogramma</taxon>
    </lineage>
</organism>
<evidence type="ECO:0008006" key="3">
    <source>
        <dbReference type="Google" id="ProtNLM"/>
    </source>
</evidence>
<dbReference type="AlphaFoldDB" id="A0A6H5IC94"/>
<dbReference type="OrthoDB" id="286107at2759"/>
<accession>A0A6H5IC94</accession>
<evidence type="ECO:0000313" key="1">
    <source>
        <dbReference type="EMBL" id="CAB0032471.1"/>
    </source>
</evidence>
<protein>
    <recommendedName>
        <fullName evidence="3">RNase H type-1 domain-containing protein</fullName>
    </recommendedName>
</protein>
<dbReference type="EMBL" id="CADCXV010000678">
    <property type="protein sequence ID" value="CAB0032471.1"/>
    <property type="molecule type" value="Genomic_DNA"/>
</dbReference>
<keyword evidence="2" id="KW-1185">Reference proteome</keyword>
<proteinExistence type="predicted"/>
<name>A0A6H5IC94_9HYME</name>
<reference evidence="1 2" key="1">
    <citation type="submission" date="2020-02" db="EMBL/GenBank/DDBJ databases">
        <authorList>
            <person name="Ferguson B K."/>
        </authorList>
    </citation>
    <scope>NUCLEOTIDE SEQUENCE [LARGE SCALE GENOMIC DNA]</scope>
</reference>
<evidence type="ECO:0000313" key="2">
    <source>
        <dbReference type="Proteomes" id="UP000479190"/>
    </source>
</evidence>